<dbReference type="AlphaFoldDB" id="A0A4V6DGR2"/>
<name>A0A4V6DGR2_9PEZI</name>
<dbReference type="InterPro" id="IPR001623">
    <property type="entry name" value="DnaJ_domain"/>
</dbReference>
<dbReference type="Pfam" id="PF00226">
    <property type="entry name" value="DnaJ"/>
    <property type="match status" value="1"/>
</dbReference>
<evidence type="ECO:0000259" key="3">
    <source>
        <dbReference type="PROSITE" id="PS50076"/>
    </source>
</evidence>
<dbReference type="PROSITE" id="PS00636">
    <property type="entry name" value="DNAJ_1"/>
    <property type="match status" value="1"/>
</dbReference>
<dbReference type="STRING" id="1306861.A0A4V6DGR2"/>
<protein>
    <submittedName>
        <fullName evidence="4">J domain-containing protein 1</fullName>
    </submittedName>
</protein>
<evidence type="ECO:0000256" key="2">
    <source>
        <dbReference type="SAM" id="Phobius"/>
    </source>
</evidence>
<reference evidence="4 5" key="1">
    <citation type="journal article" date="2019" name="PLoS ONE">
        <title>Comparative genome analysis indicates high evolutionary potential of pathogenicity genes in Colletotrichum tanaceti.</title>
        <authorList>
            <person name="Lelwala R.V."/>
            <person name="Korhonen P.K."/>
            <person name="Young N.D."/>
            <person name="Scott J.B."/>
            <person name="Ades P.A."/>
            <person name="Gasser R.B."/>
            <person name="Taylor P.W.J."/>
        </authorList>
    </citation>
    <scope>NUCLEOTIDE SEQUENCE [LARGE SCALE GENOMIC DNA]</scope>
    <source>
        <strain evidence="4">BRIP57314</strain>
    </source>
</reference>
<keyword evidence="2" id="KW-0812">Transmembrane</keyword>
<dbReference type="InterPro" id="IPR050817">
    <property type="entry name" value="DjlA_DnaK_co-chaperone"/>
</dbReference>
<feature type="domain" description="J" evidence="3">
    <location>
        <begin position="50"/>
        <end position="122"/>
    </location>
</feature>
<proteinExistence type="predicted"/>
<feature type="region of interest" description="Disordered" evidence="1">
    <location>
        <begin position="21"/>
        <end position="60"/>
    </location>
</feature>
<evidence type="ECO:0000256" key="1">
    <source>
        <dbReference type="SAM" id="MobiDB-lite"/>
    </source>
</evidence>
<comment type="caution">
    <text evidence="4">The sequence shown here is derived from an EMBL/GenBank/DDBJ whole genome shotgun (WGS) entry which is preliminary data.</text>
</comment>
<dbReference type="Proteomes" id="UP000310108">
    <property type="component" value="Unassembled WGS sequence"/>
</dbReference>
<evidence type="ECO:0000313" key="5">
    <source>
        <dbReference type="Proteomes" id="UP000310108"/>
    </source>
</evidence>
<evidence type="ECO:0000313" key="4">
    <source>
        <dbReference type="EMBL" id="TKW53796.1"/>
    </source>
</evidence>
<dbReference type="SUPFAM" id="SSF46565">
    <property type="entry name" value="Chaperone J-domain"/>
    <property type="match status" value="1"/>
</dbReference>
<feature type="transmembrane region" description="Helical" evidence="2">
    <location>
        <begin position="164"/>
        <end position="187"/>
    </location>
</feature>
<accession>A0A4V6DGR2</accession>
<dbReference type="EMBL" id="PJEX01000167">
    <property type="protein sequence ID" value="TKW53796.1"/>
    <property type="molecule type" value="Genomic_DNA"/>
</dbReference>
<organism evidence="4 5">
    <name type="scientific">Colletotrichum tanaceti</name>
    <dbReference type="NCBI Taxonomy" id="1306861"/>
    <lineage>
        <taxon>Eukaryota</taxon>
        <taxon>Fungi</taxon>
        <taxon>Dikarya</taxon>
        <taxon>Ascomycota</taxon>
        <taxon>Pezizomycotina</taxon>
        <taxon>Sordariomycetes</taxon>
        <taxon>Hypocreomycetidae</taxon>
        <taxon>Glomerellales</taxon>
        <taxon>Glomerellaceae</taxon>
        <taxon>Colletotrichum</taxon>
        <taxon>Colletotrichum destructivum species complex</taxon>
    </lineage>
</organism>
<dbReference type="OrthoDB" id="445556at2759"/>
<keyword evidence="2" id="KW-1133">Transmembrane helix</keyword>
<dbReference type="CDD" id="cd06257">
    <property type="entry name" value="DnaJ"/>
    <property type="match status" value="1"/>
</dbReference>
<sequence length="261" mass="29763">MALVAKWSGTPHTFLKAHRRYAHSDRQKPQLYSPRQAYDRAPWPRSSHPSPHEILGASPGTPYSKKQFHRLVKMYHPDLYIQNGIEVMGVSRATRIERYRLVVEAHEILKDPQKRLLYEKYGLGWSLPTRRVPHTSASSHATTGTYDAYDGQPSAEQARAGQQFPIFASNAVFAIVVIAMAMAGAVVQLKRARKAQWDLKDRDLVLQEAISRDLQGLADRLDGKPRDTRILEFLARRELRNWSSREAPFAGLDQSDNICRH</sequence>
<keyword evidence="2" id="KW-0472">Membrane</keyword>
<dbReference type="SMART" id="SM00271">
    <property type="entry name" value="DnaJ"/>
    <property type="match status" value="1"/>
</dbReference>
<keyword evidence="5" id="KW-1185">Reference proteome</keyword>
<dbReference type="InterPro" id="IPR018253">
    <property type="entry name" value="DnaJ_domain_CS"/>
</dbReference>
<gene>
    <name evidence="4" type="primary">JID1</name>
    <name evidence="4" type="ORF">CTA1_5912</name>
</gene>
<dbReference type="InterPro" id="IPR036869">
    <property type="entry name" value="J_dom_sf"/>
</dbReference>
<dbReference type="PANTHER" id="PTHR24074">
    <property type="entry name" value="CO-CHAPERONE PROTEIN DJLA"/>
    <property type="match status" value="1"/>
</dbReference>
<dbReference type="Gene3D" id="1.10.287.110">
    <property type="entry name" value="DnaJ domain"/>
    <property type="match status" value="1"/>
</dbReference>
<dbReference type="PROSITE" id="PS50076">
    <property type="entry name" value="DNAJ_2"/>
    <property type="match status" value="1"/>
</dbReference>